<dbReference type="AlphaFoldDB" id="A0A8J2N7L1"/>
<sequence>MPTATEFLGYQFTNLGPLTITHSPLPSCTTATTNNIEFAKATNPTAVFGWESCSATTMGKCHPSGSQHDKIRSQALKTGGMAVFDYFSPGLVCPQGWTTAGKLAHGDGSTITREGVFTTDDATPSYPFRMDEVWLNVLEPDETLAVCCPSGWTAGIAGICQSSIMPLASATYTEFCRRQLPASLIATAYTVGTSVYSDPIRSIRTWDNPEDYETTVPFATVNSMFPVDVDEVIVQRKLHAVHMVYKEGDSKEADKTGSATDSASSGSDDGESAASGLDGARVGPIVAVVVGVFIGAGLLFY</sequence>
<evidence type="ECO:0000256" key="1">
    <source>
        <dbReference type="SAM" id="MobiDB-lite"/>
    </source>
</evidence>
<evidence type="ECO:0000313" key="4">
    <source>
        <dbReference type="Proteomes" id="UP000693738"/>
    </source>
</evidence>
<keyword evidence="2" id="KW-0812">Transmembrane</keyword>
<evidence type="ECO:0000313" key="3">
    <source>
        <dbReference type="EMBL" id="CAG7556326.1"/>
    </source>
</evidence>
<proteinExistence type="predicted"/>
<reference evidence="3" key="1">
    <citation type="submission" date="2021-05" db="EMBL/GenBank/DDBJ databases">
        <authorList>
            <person name="Khan N."/>
        </authorList>
    </citation>
    <scope>NUCLEOTIDE SEQUENCE</scope>
</reference>
<feature type="region of interest" description="Disordered" evidence="1">
    <location>
        <begin position="249"/>
        <end position="275"/>
    </location>
</feature>
<protein>
    <submittedName>
        <fullName evidence="3">Uncharacterized protein</fullName>
    </submittedName>
</protein>
<feature type="compositionally biased region" description="Low complexity" evidence="1">
    <location>
        <begin position="256"/>
        <end position="275"/>
    </location>
</feature>
<dbReference type="Proteomes" id="UP000693738">
    <property type="component" value="Unassembled WGS sequence"/>
</dbReference>
<dbReference type="EMBL" id="CAJSTJ010000099">
    <property type="protein sequence ID" value="CAG7556326.1"/>
    <property type="molecule type" value="Genomic_DNA"/>
</dbReference>
<keyword evidence="2" id="KW-0472">Membrane</keyword>
<keyword evidence="2" id="KW-1133">Transmembrane helix</keyword>
<evidence type="ECO:0000256" key="2">
    <source>
        <dbReference type="SAM" id="Phobius"/>
    </source>
</evidence>
<accession>A0A8J2N7L1</accession>
<name>A0A8J2N7L1_FUSEQ</name>
<gene>
    <name evidence="3" type="ORF">FEQUK3_LOCUS2055</name>
</gene>
<feature type="transmembrane region" description="Helical" evidence="2">
    <location>
        <begin position="282"/>
        <end position="300"/>
    </location>
</feature>
<comment type="caution">
    <text evidence="3">The sequence shown here is derived from an EMBL/GenBank/DDBJ whole genome shotgun (WGS) entry which is preliminary data.</text>
</comment>
<organism evidence="3 4">
    <name type="scientific">Fusarium equiseti</name>
    <name type="common">Fusarium scirpi</name>
    <dbReference type="NCBI Taxonomy" id="61235"/>
    <lineage>
        <taxon>Eukaryota</taxon>
        <taxon>Fungi</taxon>
        <taxon>Dikarya</taxon>
        <taxon>Ascomycota</taxon>
        <taxon>Pezizomycotina</taxon>
        <taxon>Sordariomycetes</taxon>
        <taxon>Hypocreomycetidae</taxon>
        <taxon>Hypocreales</taxon>
        <taxon>Nectriaceae</taxon>
        <taxon>Fusarium</taxon>
        <taxon>Fusarium incarnatum-equiseti species complex</taxon>
    </lineage>
</organism>